<name>A0A382UMM3_9ZZZZ</name>
<accession>A0A382UMM3</accession>
<feature type="non-terminal residue" evidence="1">
    <location>
        <position position="1"/>
    </location>
</feature>
<evidence type="ECO:0000313" key="1">
    <source>
        <dbReference type="EMBL" id="SVD35317.1"/>
    </source>
</evidence>
<dbReference type="EMBL" id="UINC01145285">
    <property type="protein sequence ID" value="SVD35317.1"/>
    <property type="molecule type" value="Genomic_DNA"/>
</dbReference>
<dbReference type="AlphaFoldDB" id="A0A382UMM3"/>
<reference evidence="1" key="1">
    <citation type="submission" date="2018-05" db="EMBL/GenBank/DDBJ databases">
        <authorList>
            <person name="Lanie J.A."/>
            <person name="Ng W.-L."/>
            <person name="Kazmierczak K.M."/>
            <person name="Andrzejewski T.M."/>
            <person name="Davidsen T.M."/>
            <person name="Wayne K.J."/>
            <person name="Tettelin H."/>
            <person name="Glass J.I."/>
            <person name="Rusch D."/>
            <person name="Podicherti R."/>
            <person name="Tsui H.-C.T."/>
            <person name="Winkler M.E."/>
        </authorList>
    </citation>
    <scope>NUCLEOTIDE SEQUENCE</scope>
</reference>
<feature type="non-terminal residue" evidence="1">
    <location>
        <position position="224"/>
    </location>
</feature>
<organism evidence="1">
    <name type="scientific">marine metagenome</name>
    <dbReference type="NCBI Taxonomy" id="408172"/>
    <lineage>
        <taxon>unclassified sequences</taxon>
        <taxon>metagenomes</taxon>
        <taxon>ecological metagenomes</taxon>
    </lineage>
</organism>
<proteinExistence type="predicted"/>
<sequence length="224" mass="25171">MKSLRKALILPLFAGFLFALHGKIVFFDGTYVVGKVTKVDESTVYIVPMGLDTPEGVLVGNIDSLRMENGMVPVINSAVKYFYQNGEFLANDDDWMDEYDDFKYDDYTTLQEEYKYEESKKTHSQYFSVIAYGGLPIPMASLKDSLGQLKLDFNLGVGFQTPYFQLGAVDIAPGFKLMTYGFKSPDLGEISAIQAAGTMSFDFKPILYFLPEAVHFCIDFGLNY</sequence>
<gene>
    <name evidence="1" type="ORF">METZ01_LOCUS388171</name>
</gene>
<protein>
    <submittedName>
        <fullName evidence="1">Uncharacterized protein</fullName>
    </submittedName>
</protein>